<dbReference type="GO" id="GO:0006412">
    <property type="term" value="P:translation"/>
    <property type="evidence" value="ECO:0007669"/>
    <property type="project" value="UniProtKB-UniRule"/>
</dbReference>
<comment type="subunit">
    <text evidence="1">Heterotrimer of A, B and C subunits.</text>
</comment>
<dbReference type="EMBL" id="SHAG01000002">
    <property type="protein sequence ID" value="RZO77540.1"/>
    <property type="molecule type" value="Genomic_DNA"/>
</dbReference>
<keyword evidence="1" id="KW-0547">Nucleotide-binding</keyword>
<sequence length="95" mass="10684">MKIEDYIVENIAELTQLKFSPGELSSIGNKMSEILELVEDMQTVDTTGVEPMSNPLDATQILRPDIATSENRRDVYQRSAPETRDGLYLVPKVID</sequence>
<proteinExistence type="inferred from homology"/>
<dbReference type="Gene3D" id="1.10.20.60">
    <property type="entry name" value="Glu-tRNAGln amidotransferase C subunit, N-terminal domain"/>
    <property type="match status" value="1"/>
</dbReference>
<dbReference type="GO" id="GO:0050567">
    <property type="term" value="F:glutaminyl-tRNA synthase (glutamine-hydrolyzing) activity"/>
    <property type="evidence" value="ECO:0007669"/>
    <property type="project" value="UniProtKB-UniRule"/>
</dbReference>
<dbReference type="GO" id="GO:0006450">
    <property type="term" value="P:regulation of translational fidelity"/>
    <property type="evidence" value="ECO:0007669"/>
    <property type="project" value="InterPro"/>
</dbReference>
<keyword evidence="1" id="KW-0436">Ligase</keyword>
<keyword evidence="1" id="KW-0648">Protein biosynthesis</keyword>
<dbReference type="GO" id="GO:0050566">
    <property type="term" value="F:asparaginyl-tRNA synthase (glutamine-hydrolyzing) activity"/>
    <property type="evidence" value="ECO:0007669"/>
    <property type="project" value="RHEA"/>
</dbReference>
<dbReference type="GO" id="GO:0016740">
    <property type="term" value="F:transferase activity"/>
    <property type="evidence" value="ECO:0007669"/>
    <property type="project" value="UniProtKB-KW"/>
</dbReference>
<dbReference type="InterPro" id="IPR003837">
    <property type="entry name" value="GatC"/>
</dbReference>
<comment type="catalytic activity">
    <reaction evidence="1">
        <text>L-aspartyl-tRNA(Asn) + L-glutamine + ATP + H2O = L-asparaginyl-tRNA(Asn) + L-glutamate + ADP + phosphate + 2 H(+)</text>
        <dbReference type="Rhea" id="RHEA:14513"/>
        <dbReference type="Rhea" id="RHEA-COMP:9674"/>
        <dbReference type="Rhea" id="RHEA-COMP:9677"/>
        <dbReference type="ChEBI" id="CHEBI:15377"/>
        <dbReference type="ChEBI" id="CHEBI:15378"/>
        <dbReference type="ChEBI" id="CHEBI:29985"/>
        <dbReference type="ChEBI" id="CHEBI:30616"/>
        <dbReference type="ChEBI" id="CHEBI:43474"/>
        <dbReference type="ChEBI" id="CHEBI:58359"/>
        <dbReference type="ChEBI" id="CHEBI:78515"/>
        <dbReference type="ChEBI" id="CHEBI:78516"/>
        <dbReference type="ChEBI" id="CHEBI:456216"/>
    </reaction>
</comment>
<dbReference type="NCBIfam" id="TIGR00135">
    <property type="entry name" value="gatC"/>
    <property type="match status" value="1"/>
</dbReference>
<accession>A0A520S510</accession>
<comment type="caution">
    <text evidence="2">The sequence shown here is derived from an EMBL/GenBank/DDBJ whole genome shotgun (WGS) entry which is preliminary data.</text>
</comment>
<protein>
    <recommendedName>
        <fullName evidence="1">Aspartyl/glutamyl-tRNA(Asn/Gln) amidotransferase subunit C</fullName>
        <shortName evidence="1">Asp/Glu-ADT subunit C</shortName>
        <ecNumber evidence="1">6.3.5.-</ecNumber>
    </recommendedName>
</protein>
<dbReference type="Pfam" id="PF02686">
    <property type="entry name" value="GatC"/>
    <property type="match status" value="1"/>
</dbReference>
<dbReference type="AlphaFoldDB" id="A0A520S510"/>
<evidence type="ECO:0000313" key="3">
    <source>
        <dbReference type="Proteomes" id="UP000316199"/>
    </source>
</evidence>
<comment type="catalytic activity">
    <reaction evidence="1">
        <text>L-glutamyl-tRNA(Gln) + L-glutamine + ATP + H2O = L-glutaminyl-tRNA(Gln) + L-glutamate + ADP + phosphate + H(+)</text>
        <dbReference type="Rhea" id="RHEA:17521"/>
        <dbReference type="Rhea" id="RHEA-COMP:9681"/>
        <dbReference type="Rhea" id="RHEA-COMP:9684"/>
        <dbReference type="ChEBI" id="CHEBI:15377"/>
        <dbReference type="ChEBI" id="CHEBI:15378"/>
        <dbReference type="ChEBI" id="CHEBI:29985"/>
        <dbReference type="ChEBI" id="CHEBI:30616"/>
        <dbReference type="ChEBI" id="CHEBI:43474"/>
        <dbReference type="ChEBI" id="CHEBI:58359"/>
        <dbReference type="ChEBI" id="CHEBI:78520"/>
        <dbReference type="ChEBI" id="CHEBI:78521"/>
        <dbReference type="ChEBI" id="CHEBI:456216"/>
    </reaction>
</comment>
<dbReference type="InterPro" id="IPR036113">
    <property type="entry name" value="Asp/Glu-ADT_sf_sub_c"/>
</dbReference>
<dbReference type="PANTHER" id="PTHR15004:SF0">
    <property type="entry name" value="GLUTAMYL-TRNA(GLN) AMIDOTRANSFERASE SUBUNIT C, MITOCHONDRIAL"/>
    <property type="match status" value="1"/>
</dbReference>
<dbReference type="GO" id="GO:0070681">
    <property type="term" value="P:glutaminyl-tRNAGln biosynthesis via transamidation"/>
    <property type="evidence" value="ECO:0007669"/>
    <property type="project" value="TreeGrafter"/>
</dbReference>
<keyword evidence="2" id="KW-0808">Transferase</keyword>
<dbReference type="SUPFAM" id="SSF141000">
    <property type="entry name" value="Glu-tRNAGln amidotransferase C subunit"/>
    <property type="match status" value="1"/>
</dbReference>
<dbReference type="HAMAP" id="MF_00122">
    <property type="entry name" value="GatC"/>
    <property type="match status" value="1"/>
</dbReference>
<dbReference type="EC" id="6.3.5.-" evidence="1"/>
<dbReference type="PANTHER" id="PTHR15004">
    <property type="entry name" value="GLUTAMYL-TRNA(GLN) AMIDOTRANSFERASE SUBUNIT C, MITOCHONDRIAL"/>
    <property type="match status" value="1"/>
</dbReference>
<gene>
    <name evidence="1 2" type="primary">gatC</name>
    <name evidence="2" type="ORF">EVA68_01445</name>
</gene>
<evidence type="ECO:0000256" key="1">
    <source>
        <dbReference type="HAMAP-Rule" id="MF_00122"/>
    </source>
</evidence>
<name>A0A520S510_9GAMM</name>
<dbReference type="GO" id="GO:0005524">
    <property type="term" value="F:ATP binding"/>
    <property type="evidence" value="ECO:0007669"/>
    <property type="project" value="UniProtKB-KW"/>
</dbReference>
<keyword evidence="1" id="KW-0067">ATP-binding</keyword>
<dbReference type="Proteomes" id="UP000316199">
    <property type="component" value="Unassembled WGS sequence"/>
</dbReference>
<comment type="similarity">
    <text evidence="1">Belongs to the GatC family.</text>
</comment>
<reference evidence="2 3" key="1">
    <citation type="submission" date="2019-02" db="EMBL/GenBank/DDBJ databases">
        <title>Prokaryotic population dynamics and viral predation in marine succession experiment using metagenomics: the confinement effect.</title>
        <authorList>
            <person name="Haro-Moreno J.M."/>
            <person name="Rodriguez-Valera F."/>
            <person name="Lopez-Perez M."/>
        </authorList>
    </citation>
    <scope>NUCLEOTIDE SEQUENCE [LARGE SCALE GENOMIC DNA]</scope>
    <source>
        <strain evidence="2">MED-G157</strain>
    </source>
</reference>
<evidence type="ECO:0000313" key="2">
    <source>
        <dbReference type="EMBL" id="RZO77540.1"/>
    </source>
</evidence>
<organism evidence="2 3">
    <name type="scientific">OM182 bacterium</name>
    <dbReference type="NCBI Taxonomy" id="2510334"/>
    <lineage>
        <taxon>Bacteria</taxon>
        <taxon>Pseudomonadati</taxon>
        <taxon>Pseudomonadota</taxon>
        <taxon>Gammaproteobacteria</taxon>
        <taxon>OMG group</taxon>
        <taxon>OM182 clade</taxon>
    </lineage>
</organism>
<comment type="function">
    <text evidence="1">Allows the formation of correctly charged Asn-tRNA(Asn) or Gln-tRNA(Gln) through the transamidation of misacylated Asp-tRNA(Asn) or Glu-tRNA(Gln) in organisms which lack either or both of asparaginyl-tRNA or glutaminyl-tRNA synthetases. The reaction takes place in the presence of glutamine and ATP through an activated phospho-Asp-tRNA(Asn) or phospho-Glu-tRNA(Gln).</text>
</comment>